<keyword evidence="2 5" id="KW-0238">DNA-binding</keyword>
<dbReference type="Proteomes" id="UP000198654">
    <property type="component" value="Unassembled WGS sequence"/>
</dbReference>
<dbReference type="PANTHER" id="PTHR43537">
    <property type="entry name" value="TRANSCRIPTIONAL REGULATOR, GNTR FAMILY"/>
    <property type="match status" value="1"/>
</dbReference>
<dbReference type="SMART" id="SM00345">
    <property type="entry name" value="HTH_GNTR"/>
    <property type="match status" value="1"/>
</dbReference>
<protein>
    <submittedName>
        <fullName evidence="5">DNA-binding transcriptional regulator, GntR family</fullName>
    </submittedName>
</protein>
<accession>A0A1G9GGA5</accession>
<reference evidence="5 6" key="1">
    <citation type="submission" date="2016-10" db="EMBL/GenBank/DDBJ databases">
        <authorList>
            <person name="de Groot N.N."/>
        </authorList>
    </citation>
    <scope>NUCLEOTIDE SEQUENCE [LARGE SCALE GENOMIC DNA]</scope>
    <source>
        <strain evidence="5 6">DSM 14789</strain>
    </source>
</reference>
<dbReference type="EMBL" id="FNGI01000001">
    <property type="protein sequence ID" value="SDK99671.1"/>
    <property type="molecule type" value="Genomic_DNA"/>
</dbReference>
<dbReference type="SUPFAM" id="SSF46785">
    <property type="entry name" value="Winged helix' DNA-binding domain"/>
    <property type="match status" value="1"/>
</dbReference>
<dbReference type="InterPro" id="IPR011711">
    <property type="entry name" value="GntR_C"/>
</dbReference>
<dbReference type="SMART" id="SM00895">
    <property type="entry name" value="FCD"/>
    <property type="match status" value="1"/>
</dbReference>
<dbReference type="PANTHER" id="PTHR43537:SF24">
    <property type="entry name" value="GLUCONATE OPERON TRANSCRIPTIONAL REPRESSOR"/>
    <property type="match status" value="1"/>
</dbReference>
<dbReference type="Gene3D" id="1.10.10.10">
    <property type="entry name" value="Winged helix-like DNA-binding domain superfamily/Winged helix DNA-binding domain"/>
    <property type="match status" value="1"/>
</dbReference>
<dbReference type="InterPro" id="IPR036388">
    <property type="entry name" value="WH-like_DNA-bd_sf"/>
</dbReference>
<dbReference type="SUPFAM" id="SSF48008">
    <property type="entry name" value="GntR ligand-binding domain-like"/>
    <property type="match status" value="1"/>
</dbReference>
<dbReference type="InterPro" id="IPR036390">
    <property type="entry name" value="WH_DNA-bd_sf"/>
</dbReference>
<dbReference type="GO" id="GO:0003677">
    <property type="term" value="F:DNA binding"/>
    <property type="evidence" value="ECO:0007669"/>
    <property type="project" value="UniProtKB-KW"/>
</dbReference>
<keyword evidence="1" id="KW-0805">Transcription regulation</keyword>
<dbReference type="InterPro" id="IPR000524">
    <property type="entry name" value="Tscrpt_reg_HTH_GntR"/>
</dbReference>
<dbReference type="STRING" id="119000.SAMN05661010_00707"/>
<dbReference type="RefSeq" id="WP_245703969.1">
    <property type="nucleotide sequence ID" value="NZ_FNGI01000001.1"/>
</dbReference>
<dbReference type="CDD" id="cd07377">
    <property type="entry name" value="WHTH_GntR"/>
    <property type="match status" value="1"/>
</dbReference>
<dbReference type="PROSITE" id="PS50949">
    <property type="entry name" value="HTH_GNTR"/>
    <property type="match status" value="1"/>
</dbReference>
<evidence type="ECO:0000313" key="6">
    <source>
        <dbReference type="Proteomes" id="UP000198654"/>
    </source>
</evidence>
<feature type="domain" description="HTH gntR-type" evidence="4">
    <location>
        <begin position="14"/>
        <end position="81"/>
    </location>
</feature>
<dbReference type="Gene3D" id="1.20.120.530">
    <property type="entry name" value="GntR ligand-binding domain-like"/>
    <property type="match status" value="1"/>
</dbReference>
<dbReference type="GO" id="GO:0003700">
    <property type="term" value="F:DNA-binding transcription factor activity"/>
    <property type="evidence" value="ECO:0007669"/>
    <property type="project" value="InterPro"/>
</dbReference>
<evidence type="ECO:0000313" key="5">
    <source>
        <dbReference type="EMBL" id="SDK99671.1"/>
    </source>
</evidence>
<sequence>MDKIKRSNNAPVAQTATAQVHAAIKQRILDGDYQPHQYIREASVACELAVSRTPVREALRELVSEGWLEAIPHHGARVAAWTEKDAHEVFEIRLMLEPIAVRLACRHMDNGRLAYLKTLATQMETLTESSIDPEACNELAALNHEFHRELISASGNQRLTALLDGVVRTSVIRRNFANYDATHLRRSMHHHREILQAIEADSPEWAESVMRSHLLAARDLHASFPESMPEASREIPN</sequence>
<dbReference type="InterPro" id="IPR008920">
    <property type="entry name" value="TF_FadR/GntR_C"/>
</dbReference>
<evidence type="ECO:0000256" key="2">
    <source>
        <dbReference type="ARBA" id="ARBA00023125"/>
    </source>
</evidence>
<gene>
    <name evidence="5" type="ORF">SAMN05661010_00707</name>
</gene>
<evidence type="ECO:0000259" key="4">
    <source>
        <dbReference type="PROSITE" id="PS50949"/>
    </source>
</evidence>
<dbReference type="AlphaFoldDB" id="A0A1G9GGA5"/>
<keyword evidence="3" id="KW-0804">Transcription</keyword>
<dbReference type="Pfam" id="PF07729">
    <property type="entry name" value="FCD"/>
    <property type="match status" value="1"/>
</dbReference>
<evidence type="ECO:0000256" key="1">
    <source>
        <dbReference type="ARBA" id="ARBA00023015"/>
    </source>
</evidence>
<organism evidence="5 6">
    <name type="scientific">Modicisalibacter muralis</name>
    <dbReference type="NCBI Taxonomy" id="119000"/>
    <lineage>
        <taxon>Bacteria</taxon>
        <taxon>Pseudomonadati</taxon>
        <taxon>Pseudomonadota</taxon>
        <taxon>Gammaproteobacteria</taxon>
        <taxon>Oceanospirillales</taxon>
        <taxon>Halomonadaceae</taxon>
        <taxon>Modicisalibacter</taxon>
    </lineage>
</organism>
<proteinExistence type="predicted"/>
<dbReference type="Pfam" id="PF00392">
    <property type="entry name" value="GntR"/>
    <property type="match status" value="1"/>
</dbReference>
<evidence type="ECO:0000256" key="3">
    <source>
        <dbReference type="ARBA" id="ARBA00023163"/>
    </source>
</evidence>
<name>A0A1G9GGA5_9GAMM</name>
<keyword evidence="6" id="KW-1185">Reference proteome</keyword>